<dbReference type="Proteomes" id="UP000053257">
    <property type="component" value="Unassembled WGS sequence"/>
</dbReference>
<keyword evidence="5" id="KW-1185">Reference proteome</keyword>
<evidence type="ECO:0000256" key="1">
    <source>
        <dbReference type="ARBA" id="ARBA00006484"/>
    </source>
</evidence>
<dbReference type="EMBL" id="KN840439">
    <property type="protein sequence ID" value="KIP12529.1"/>
    <property type="molecule type" value="Genomic_DNA"/>
</dbReference>
<reference evidence="4 5" key="1">
    <citation type="journal article" date="2014" name="PLoS Genet.">
        <title>Analysis of the Phlebiopsis gigantea genome, transcriptome and secretome provides insight into its pioneer colonization strategies of wood.</title>
        <authorList>
            <person name="Hori C."/>
            <person name="Ishida T."/>
            <person name="Igarashi K."/>
            <person name="Samejima M."/>
            <person name="Suzuki H."/>
            <person name="Master E."/>
            <person name="Ferreira P."/>
            <person name="Ruiz-Duenas F.J."/>
            <person name="Held B."/>
            <person name="Canessa P."/>
            <person name="Larrondo L.F."/>
            <person name="Schmoll M."/>
            <person name="Druzhinina I.S."/>
            <person name="Kubicek C.P."/>
            <person name="Gaskell J.A."/>
            <person name="Kersten P."/>
            <person name="St John F."/>
            <person name="Glasner J."/>
            <person name="Sabat G."/>
            <person name="Splinter BonDurant S."/>
            <person name="Syed K."/>
            <person name="Yadav J."/>
            <person name="Mgbeahuruike A.C."/>
            <person name="Kovalchuk A."/>
            <person name="Asiegbu F.O."/>
            <person name="Lackner G."/>
            <person name="Hoffmeister D."/>
            <person name="Rencoret J."/>
            <person name="Gutierrez A."/>
            <person name="Sun H."/>
            <person name="Lindquist E."/>
            <person name="Barry K."/>
            <person name="Riley R."/>
            <person name="Grigoriev I.V."/>
            <person name="Henrissat B."/>
            <person name="Kues U."/>
            <person name="Berka R.M."/>
            <person name="Martinez A.T."/>
            <person name="Covert S.F."/>
            <person name="Blanchette R.A."/>
            <person name="Cullen D."/>
        </authorList>
    </citation>
    <scope>NUCLEOTIDE SEQUENCE [LARGE SCALE GENOMIC DNA]</scope>
    <source>
        <strain evidence="4 5">11061_1 CR5-6</strain>
    </source>
</reference>
<evidence type="ECO:0000313" key="5">
    <source>
        <dbReference type="Proteomes" id="UP000053257"/>
    </source>
</evidence>
<dbReference type="PRINTS" id="PR00081">
    <property type="entry name" value="GDHRDH"/>
</dbReference>
<dbReference type="STRING" id="745531.A0A0C3P3L6"/>
<keyword evidence="2" id="KW-0521">NADP</keyword>
<dbReference type="FunFam" id="3.40.50.720:FF:000084">
    <property type="entry name" value="Short-chain dehydrogenase reductase"/>
    <property type="match status" value="1"/>
</dbReference>
<evidence type="ECO:0008006" key="6">
    <source>
        <dbReference type="Google" id="ProtNLM"/>
    </source>
</evidence>
<dbReference type="PANTHER" id="PTHR48107:SF26">
    <property type="entry name" value="OXIDOREDUCTASE, SHORT-CHAIN DEHYDROGENASE_REDUCTASE FAMILY (AFU_ORTHOLOGUE AFUA_4G05870)"/>
    <property type="match status" value="1"/>
</dbReference>
<dbReference type="InterPro" id="IPR036291">
    <property type="entry name" value="NAD(P)-bd_dom_sf"/>
</dbReference>
<evidence type="ECO:0000256" key="2">
    <source>
        <dbReference type="ARBA" id="ARBA00022857"/>
    </source>
</evidence>
<gene>
    <name evidence="4" type="ORF">PHLGIDRAFT_27327</name>
</gene>
<dbReference type="GO" id="GO:0016614">
    <property type="term" value="F:oxidoreductase activity, acting on CH-OH group of donors"/>
    <property type="evidence" value="ECO:0007669"/>
    <property type="project" value="UniProtKB-ARBA"/>
</dbReference>
<dbReference type="HOGENOM" id="CLU_010194_4_3_1"/>
<proteinExistence type="inferred from homology"/>
<dbReference type="OrthoDB" id="1393670at2759"/>
<dbReference type="Pfam" id="PF13561">
    <property type="entry name" value="adh_short_C2"/>
    <property type="match status" value="1"/>
</dbReference>
<accession>A0A0C3P3L6</accession>
<dbReference type="Gene3D" id="3.40.50.720">
    <property type="entry name" value="NAD(P)-binding Rossmann-like Domain"/>
    <property type="match status" value="1"/>
</dbReference>
<dbReference type="PROSITE" id="PS00061">
    <property type="entry name" value="ADH_SHORT"/>
    <property type="match status" value="1"/>
</dbReference>
<dbReference type="InterPro" id="IPR020904">
    <property type="entry name" value="Sc_DH/Rdtase_CS"/>
</dbReference>
<comment type="similarity">
    <text evidence="1">Belongs to the short-chain dehydrogenases/reductases (SDR) family.</text>
</comment>
<evidence type="ECO:0000313" key="4">
    <source>
        <dbReference type="EMBL" id="KIP12529.1"/>
    </source>
</evidence>
<sequence length="304" mass="32931">MSPNVPEQFQKGFKIPFQTQQTQPGKQHNLEPAPIDDITADGKQYKAVGKLAGRVALITGADSGIGRSTAILFALEGADVTIHSTEQEAEELRAVERVIHEKTGGKRKVATVTLDLRNEMQCRQLVAMHLEAHDDKLDIIVLNHGHQNAITDITQLPTEQWLTTFDTNIHSFFYIVKNSIPALEKSSWPSINFNASINPAVGHPELLDYTATKGAIIAFMRALSNQVVGAKGIRCNAVAPGPIWTPLIPATMTEDSIKAFGTSVPMERAGQPVEVATCFVFLASADSSYISGQVIHVNGGVVIN</sequence>
<keyword evidence="3" id="KW-0560">Oxidoreductase</keyword>
<organism evidence="4 5">
    <name type="scientific">Phlebiopsis gigantea (strain 11061_1 CR5-6)</name>
    <name type="common">White-rot fungus</name>
    <name type="synonym">Peniophora gigantea</name>
    <dbReference type="NCBI Taxonomy" id="745531"/>
    <lineage>
        <taxon>Eukaryota</taxon>
        <taxon>Fungi</taxon>
        <taxon>Dikarya</taxon>
        <taxon>Basidiomycota</taxon>
        <taxon>Agaricomycotina</taxon>
        <taxon>Agaricomycetes</taxon>
        <taxon>Polyporales</taxon>
        <taxon>Phanerochaetaceae</taxon>
        <taxon>Phlebiopsis</taxon>
    </lineage>
</organism>
<name>A0A0C3P3L6_PHLG1</name>
<dbReference type="InterPro" id="IPR002347">
    <property type="entry name" value="SDR_fam"/>
</dbReference>
<dbReference type="PANTHER" id="PTHR48107">
    <property type="entry name" value="NADPH-DEPENDENT ALDEHYDE REDUCTASE-LIKE PROTEIN, CHLOROPLASTIC-RELATED"/>
    <property type="match status" value="1"/>
</dbReference>
<evidence type="ECO:0000256" key="3">
    <source>
        <dbReference type="ARBA" id="ARBA00023002"/>
    </source>
</evidence>
<dbReference type="AlphaFoldDB" id="A0A0C3P3L6"/>
<dbReference type="SUPFAM" id="SSF51735">
    <property type="entry name" value="NAD(P)-binding Rossmann-fold domains"/>
    <property type="match status" value="1"/>
</dbReference>
<protein>
    <recommendedName>
        <fullName evidence="6">NAD(P)-binding protein</fullName>
    </recommendedName>
</protein>